<dbReference type="GO" id="GO:0016125">
    <property type="term" value="P:sterol metabolic process"/>
    <property type="evidence" value="ECO:0007669"/>
    <property type="project" value="TreeGrafter"/>
</dbReference>
<keyword evidence="5" id="KW-1185">Reference proteome</keyword>
<name>A0A1Q3BAU4_CEPFO</name>
<dbReference type="GO" id="GO:0020037">
    <property type="term" value="F:heme binding"/>
    <property type="evidence" value="ECO:0007669"/>
    <property type="project" value="InterPro"/>
</dbReference>
<dbReference type="GO" id="GO:0004497">
    <property type="term" value="F:monooxygenase activity"/>
    <property type="evidence" value="ECO:0007669"/>
    <property type="project" value="InterPro"/>
</dbReference>
<comment type="similarity">
    <text evidence="1">Belongs to the cytochrome P450 family.</text>
</comment>
<organism evidence="4 5">
    <name type="scientific">Cephalotus follicularis</name>
    <name type="common">Albany pitcher plant</name>
    <dbReference type="NCBI Taxonomy" id="3775"/>
    <lineage>
        <taxon>Eukaryota</taxon>
        <taxon>Viridiplantae</taxon>
        <taxon>Streptophyta</taxon>
        <taxon>Embryophyta</taxon>
        <taxon>Tracheophyta</taxon>
        <taxon>Spermatophyta</taxon>
        <taxon>Magnoliopsida</taxon>
        <taxon>eudicotyledons</taxon>
        <taxon>Gunneridae</taxon>
        <taxon>Pentapetalae</taxon>
        <taxon>rosids</taxon>
        <taxon>fabids</taxon>
        <taxon>Oxalidales</taxon>
        <taxon>Cephalotaceae</taxon>
        <taxon>Cephalotus</taxon>
    </lineage>
</organism>
<dbReference type="AlphaFoldDB" id="A0A1Q3BAU4"/>
<dbReference type="OrthoDB" id="442633at2759"/>
<sequence>LAAIVSNIFLKHKIKHYNNHKTKKKLTPGEMGLPWIGETMEFYKAQLKNQIFEEFVQPRIAKYGKIFKTRLMGAPTIIVNGAEANRFFLSNEFKLVISSWPSSSVQLMGKNIMEKQGEQHRFLSGLIATSLGHAGLVSLVPRLCNYVQLHLDTYWRGQDQVSLYRSTKLLTFTIMFECLSGIKVEQGMLTTYERVLEGGAVNFPGSKFSRAKKARNAIEGMLVKVVRERWKEMESGLIEEEKQGMLLSPLVDAMIRGEISEEEVIDNVVLLAFAAHDTTISIALTFKMLGEHPNFYNILLKEHYDIMSNKKLGENLTLEEIKKMKYRESMRLFPPIFGSFRKAIVDIEYEGFTIPRGWKVNVLSQLSLSFFFPSLDK</sequence>
<evidence type="ECO:0000313" key="4">
    <source>
        <dbReference type="EMBL" id="GAV65167.1"/>
    </source>
</evidence>
<dbReference type="Pfam" id="PF00067">
    <property type="entry name" value="p450"/>
    <property type="match status" value="1"/>
</dbReference>
<dbReference type="InterPro" id="IPR001128">
    <property type="entry name" value="Cyt_P450"/>
</dbReference>
<feature type="non-terminal residue" evidence="4">
    <location>
        <position position="377"/>
    </location>
</feature>
<evidence type="ECO:0000256" key="2">
    <source>
        <dbReference type="ARBA" id="ARBA00022723"/>
    </source>
</evidence>
<evidence type="ECO:0000256" key="1">
    <source>
        <dbReference type="ARBA" id="ARBA00010617"/>
    </source>
</evidence>
<dbReference type="SUPFAM" id="SSF48264">
    <property type="entry name" value="Cytochrome P450"/>
    <property type="match status" value="1"/>
</dbReference>
<dbReference type="InParanoid" id="A0A1Q3BAU4"/>
<dbReference type="GO" id="GO:0005506">
    <property type="term" value="F:iron ion binding"/>
    <property type="evidence" value="ECO:0007669"/>
    <property type="project" value="InterPro"/>
</dbReference>
<comment type="caution">
    <text evidence="4">The sequence shown here is derived from an EMBL/GenBank/DDBJ whole genome shotgun (WGS) entry which is preliminary data.</text>
</comment>
<dbReference type="InterPro" id="IPR036396">
    <property type="entry name" value="Cyt_P450_sf"/>
</dbReference>
<gene>
    <name evidence="4" type="ORF">CFOL_v3_08682</name>
</gene>
<dbReference type="Proteomes" id="UP000187406">
    <property type="component" value="Unassembled WGS sequence"/>
</dbReference>
<reference evidence="5" key="1">
    <citation type="submission" date="2016-04" db="EMBL/GenBank/DDBJ databases">
        <title>Cephalotus genome sequencing.</title>
        <authorList>
            <person name="Fukushima K."/>
            <person name="Hasebe M."/>
            <person name="Fang X."/>
        </authorList>
    </citation>
    <scope>NUCLEOTIDE SEQUENCE [LARGE SCALE GENOMIC DNA]</scope>
    <source>
        <strain evidence="5">cv. St1</strain>
    </source>
</reference>
<dbReference type="Gene3D" id="1.10.630.10">
    <property type="entry name" value="Cytochrome P450"/>
    <property type="match status" value="1"/>
</dbReference>
<dbReference type="STRING" id="3775.A0A1Q3BAU4"/>
<dbReference type="GO" id="GO:0016705">
    <property type="term" value="F:oxidoreductase activity, acting on paired donors, with incorporation or reduction of molecular oxygen"/>
    <property type="evidence" value="ECO:0007669"/>
    <property type="project" value="InterPro"/>
</dbReference>
<protein>
    <submittedName>
        <fullName evidence="4">p450 domain-containing protein</fullName>
    </submittedName>
</protein>
<accession>A0A1Q3BAU4</accession>
<proteinExistence type="inferred from homology"/>
<evidence type="ECO:0000256" key="3">
    <source>
        <dbReference type="ARBA" id="ARBA00023004"/>
    </source>
</evidence>
<dbReference type="PANTHER" id="PTHR24286">
    <property type="entry name" value="CYTOCHROME P450 26"/>
    <property type="match status" value="1"/>
</dbReference>
<dbReference type="PANTHER" id="PTHR24286:SF221">
    <property type="entry name" value="TAXADIENE 5-ALPHA HYDROXYLASE"/>
    <property type="match status" value="1"/>
</dbReference>
<keyword evidence="2" id="KW-0479">Metal-binding</keyword>
<feature type="non-terminal residue" evidence="4">
    <location>
        <position position="1"/>
    </location>
</feature>
<dbReference type="FunCoup" id="A0A1Q3BAU4">
    <property type="interactions" value="109"/>
</dbReference>
<dbReference type="EMBL" id="BDDD01000389">
    <property type="protein sequence ID" value="GAV65167.1"/>
    <property type="molecule type" value="Genomic_DNA"/>
</dbReference>
<evidence type="ECO:0000313" key="5">
    <source>
        <dbReference type="Proteomes" id="UP000187406"/>
    </source>
</evidence>
<keyword evidence="3" id="KW-0408">Iron</keyword>